<evidence type="ECO:0000256" key="7">
    <source>
        <dbReference type="SAM" id="Coils"/>
    </source>
</evidence>
<feature type="coiled-coil region" evidence="7">
    <location>
        <begin position="358"/>
        <end position="420"/>
    </location>
</feature>
<dbReference type="CDD" id="cd00130">
    <property type="entry name" value="PAS"/>
    <property type="match status" value="1"/>
</dbReference>
<dbReference type="SUPFAM" id="SSF55785">
    <property type="entry name" value="PYP-like sensor domain (PAS domain)"/>
    <property type="match status" value="1"/>
</dbReference>
<evidence type="ECO:0000259" key="9">
    <source>
        <dbReference type="PROSITE" id="PS50112"/>
    </source>
</evidence>
<evidence type="ECO:0000259" key="8">
    <source>
        <dbReference type="PROSITE" id="PS50110"/>
    </source>
</evidence>
<dbReference type="Gene3D" id="3.30.450.20">
    <property type="entry name" value="PAS domain"/>
    <property type="match status" value="1"/>
</dbReference>
<dbReference type="Pfam" id="PF08447">
    <property type="entry name" value="PAS_3"/>
    <property type="match status" value="1"/>
</dbReference>
<feature type="modified residue" description="4-aspartylphosphate" evidence="6">
    <location>
        <position position="66"/>
    </location>
</feature>
<dbReference type="GO" id="GO:0000156">
    <property type="term" value="F:phosphorelay response regulator activity"/>
    <property type="evidence" value="ECO:0007669"/>
    <property type="project" value="TreeGrafter"/>
</dbReference>
<dbReference type="GO" id="GO:0006355">
    <property type="term" value="P:regulation of DNA-templated transcription"/>
    <property type="evidence" value="ECO:0007669"/>
    <property type="project" value="TreeGrafter"/>
</dbReference>
<dbReference type="SMART" id="SM00448">
    <property type="entry name" value="REC"/>
    <property type="match status" value="1"/>
</dbReference>
<dbReference type="Proteomes" id="UP000308901">
    <property type="component" value="Unassembled WGS sequence"/>
</dbReference>
<evidence type="ECO:0000256" key="5">
    <source>
        <dbReference type="ARBA" id="ARBA00023163"/>
    </source>
</evidence>
<evidence type="ECO:0000256" key="2">
    <source>
        <dbReference type="ARBA" id="ARBA00023012"/>
    </source>
</evidence>
<evidence type="ECO:0000313" key="10">
    <source>
        <dbReference type="EMBL" id="TLP38347.1"/>
    </source>
</evidence>
<dbReference type="NCBIfam" id="TIGR00229">
    <property type="entry name" value="sensory_box"/>
    <property type="match status" value="1"/>
</dbReference>
<evidence type="ECO:0000256" key="1">
    <source>
        <dbReference type="ARBA" id="ARBA00022553"/>
    </source>
</evidence>
<dbReference type="Pfam" id="PF00072">
    <property type="entry name" value="Response_reg"/>
    <property type="match status" value="1"/>
</dbReference>
<dbReference type="PROSITE" id="PS50112">
    <property type="entry name" value="PAS"/>
    <property type="match status" value="1"/>
</dbReference>
<dbReference type="EMBL" id="VANU01000003">
    <property type="protein sequence ID" value="TLP38347.1"/>
    <property type="molecule type" value="Genomic_DNA"/>
</dbReference>
<accession>A0A5R8Y0Q9</accession>
<keyword evidence="3" id="KW-0805">Transcription regulation</keyword>
<sequence length="426" mass="50063">MEEFKLEKENIKVLFVEDEDLARQKLGKFLRRRFEEVELCENGLDGFLKFQEAFTSGKKFDLILSDINMPKMDGLEMLEKIREFDNEIPCAFITARNESENLIKAISLQVTEYILKPIDLEEITKKLDKICNNLNLEKKFKAQKSELDNYLDIINQEALVSKTDLKGKITFVNDGFCEVSGYTREELIGASHNIVRHPDVNKSFFEDMWTTIKEGKIWNGTHKNLTKDGTTYFVNTKIFPIFDINRKNIIEYMAVRFLVTEEEQEKRKNFKRFIEQLTEYKKTIGKLKTDKENLDKRLIETQKTFSVLEEKARVSEDKRKSLLKQLEAYESSNLQHNKMDIMAKQDKSKQFDDMYKSLNALKTKNLKLENDLKTMQAMYDSKNNEVSNLIEKEIENQKRINELKDLVSNLQKENGELRVKKGGIFK</sequence>
<dbReference type="GO" id="GO:0005829">
    <property type="term" value="C:cytosol"/>
    <property type="evidence" value="ECO:0007669"/>
    <property type="project" value="TreeGrafter"/>
</dbReference>
<dbReference type="GO" id="GO:0000976">
    <property type="term" value="F:transcription cis-regulatory region binding"/>
    <property type="evidence" value="ECO:0007669"/>
    <property type="project" value="TreeGrafter"/>
</dbReference>
<dbReference type="InterPro" id="IPR039420">
    <property type="entry name" value="WalR-like"/>
</dbReference>
<dbReference type="InterPro" id="IPR013655">
    <property type="entry name" value="PAS_fold_3"/>
</dbReference>
<dbReference type="InterPro" id="IPR001789">
    <property type="entry name" value="Sig_transdc_resp-reg_receiver"/>
</dbReference>
<name>A0A5R8Y0Q9_9BACT</name>
<comment type="caution">
    <text evidence="10">The sequence shown here is derived from an EMBL/GenBank/DDBJ whole genome shotgun (WGS) entry which is preliminary data.</text>
</comment>
<dbReference type="PROSITE" id="PS50110">
    <property type="entry name" value="RESPONSE_REGULATORY"/>
    <property type="match status" value="1"/>
</dbReference>
<keyword evidence="1 6" id="KW-0597">Phosphoprotein</keyword>
<feature type="domain" description="Response regulatory" evidence="8">
    <location>
        <begin position="12"/>
        <end position="131"/>
    </location>
</feature>
<evidence type="ECO:0000256" key="3">
    <source>
        <dbReference type="ARBA" id="ARBA00023015"/>
    </source>
</evidence>
<feature type="coiled-coil region" evidence="7">
    <location>
        <begin position="277"/>
        <end position="311"/>
    </location>
</feature>
<keyword evidence="2" id="KW-0902">Two-component regulatory system</keyword>
<proteinExistence type="predicted"/>
<dbReference type="SUPFAM" id="SSF52172">
    <property type="entry name" value="CheY-like"/>
    <property type="match status" value="1"/>
</dbReference>
<reference evidence="10 11" key="1">
    <citation type="submission" date="2019-05" db="EMBL/GenBank/DDBJ databases">
        <title>Arcobacter sp. nov., isolated from sea sediment.</title>
        <authorList>
            <person name="Kim W."/>
        </authorList>
    </citation>
    <scope>NUCLEOTIDE SEQUENCE [LARGE SCALE GENOMIC DNA]</scope>
    <source>
        <strain evidence="10 11">CAU 1517</strain>
    </source>
</reference>
<gene>
    <name evidence="10" type="ORF">FDK22_07685</name>
</gene>
<dbReference type="Gene3D" id="3.40.50.2300">
    <property type="match status" value="1"/>
</dbReference>
<keyword evidence="4" id="KW-0238">DNA-binding</keyword>
<dbReference type="PANTHER" id="PTHR48111">
    <property type="entry name" value="REGULATOR OF RPOS"/>
    <property type="match status" value="1"/>
</dbReference>
<dbReference type="GO" id="GO:0032993">
    <property type="term" value="C:protein-DNA complex"/>
    <property type="evidence" value="ECO:0007669"/>
    <property type="project" value="TreeGrafter"/>
</dbReference>
<evidence type="ECO:0000256" key="6">
    <source>
        <dbReference type="PROSITE-ProRule" id="PRU00169"/>
    </source>
</evidence>
<feature type="domain" description="PAS" evidence="9">
    <location>
        <begin position="143"/>
        <end position="215"/>
    </location>
</feature>
<dbReference type="OrthoDB" id="5347550at2"/>
<dbReference type="InterPro" id="IPR035965">
    <property type="entry name" value="PAS-like_dom_sf"/>
</dbReference>
<protein>
    <submittedName>
        <fullName evidence="10">Response regulator</fullName>
    </submittedName>
</protein>
<dbReference type="RefSeq" id="WP_138152341.1">
    <property type="nucleotide sequence ID" value="NZ_VANU01000003.1"/>
</dbReference>
<keyword evidence="7" id="KW-0175">Coiled coil</keyword>
<dbReference type="PANTHER" id="PTHR48111:SF1">
    <property type="entry name" value="TWO-COMPONENT RESPONSE REGULATOR ORR33"/>
    <property type="match status" value="1"/>
</dbReference>
<keyword evidence="5" id="KW-0804">Transcription</keyword>
<dbReference type="AlphaFoldDB" id="A0A5R8Y0Q9"/>
<evidence type="ECO:0000313" key="11">
    <source>
        <dbReference type="Proteomes" id="UP000308901"/>
    </source>
</evidence>
<dbReference type="InterPro" id="IPR011006">
    <property type="entry name" value="CheY-like_superfamily"/>
</dbReference>
<evidence type="ECO:0000256" key="4">
    <source>
        <dbReference type="ARBA" id="ARBA00023125"/>
    </source>
</evidence>
<organism evidence="10 11">
    <name type="scientific">Arcobacter arenosus</name>
    <dbReference type="NCBI Taxonomy" id="2576037"/>
    <lineage>
        <taxon>Bacteria</taxon>
        <taxon>Pseudomonadati</taxon>
        <taxon>Campylobacterota</taxon>
        <taxon>Epsilonproteobacteria</taxon>
        <taxon>Campylobacterales</taxon>
        <taxon>Arcobacteraceae</taxon>
        <taxon>Arcobacter</taxon>
    </lineage>
</organism>
<dbReference type="CDD" id="cd17536">
    <property type="entry name" value="REC_YesN-like"/>
    <property type="match status" value="1"/>
</dbReference>
<dbReference type="InterPro" id="IPR000014">
    <property type="entry name" value="PAS"/>
</dbReference>
<keyword evidence="11" id="KW-1185">Reference proteome</keyword>